<dbReference type="RefSeq" id="WP_163895575.1">
    <property type="nucleotide sequence ID" value="NZ_JAAFYS010000004.1"/>
</dbReference>
<keyword evidence="3" id="KW-1185">Reference proteome</keyword>
<evidence type="ECO:0000256" key="1">
    <source>
        <dbReference type="PROSITE-ProRule" id="PRU00339"/>
    </source>
</evidence>
<dbReference type="Proteomes" id="UP000474757">
    <property type="component" value="Unassembled WGS sequence"/>
</dbReference>
<comment type="caution">
    <text evidence="2">The sequence shown here is derived from an EMBL/GenBank/DDBJ whole genome shotgun (WGS) entry which is preliminary data.</text>
</comment>
<evidence type="ECO:0000313" key="3">
    <source>
        <dbReference type="Proteomes" id="UP000474757"/>
    </source>
</evidence>
<keyword evidence="1" id="KW-0802">TPR repeat</keyword>
<proteinExistence type="predicted"/>
<feature type="repeat" description="TPR" evidence="1">
    <location>
        <begin position="46"/>
        <end position="79"/>
    </location>
</feature>
<sequence length="460" mass="50123">MAEAASAPQPAQADLRARALAAHRAGQLAEAREAYAAWLARHPGDAGFWSNLGALLRSEGQLSLALHAQRRAAALEPEGRGIRNNLANILHDTGAFDEALPLRQALAEAHPEEAEPRAMLGKTLRSMGRLEESIAVLKSGVARFPGHAETRLQLSLSQLAAGAYAEGFANYAIRWETGELTPRRIGRPKWEGESLAGKRILVLPEQGFGDAIAFLRFLPVLRQFSPAEVILSAEGPVHRLIEGIDGAGSIVRGVPEEAEFDVWANVMDLPALHFALTDEVPGPAALTLPEEATRRARAMTAPHRGAFRVGVVWTGSLTYRGNAQRSFPHERLHDLLDVPGLRMFSLYKGPKLKEFREDGTAALIPDFGGSERDFADNAAMMKEMDLILTSDTATAHVAGSLGVPVWLLLHTDPFWLWRPSGERTPWYPSMRLVRQSAPGDWAEVFARLKPELAALAAEKA</sequence>
<reference evidence="2 3" key="1">
    <citation type="submission" date="2020-02" db="EMBL/GenBank/DDBJ databases">
        <title>Pseudoroseicyclus tamarix, sp. nov., isolated from offshore sediment of a Tamarix chinensis forest.</title>
        <authorList>
            <person name="Gai Y."/>
        </authorList>
    </citation>
    <scope>NUCLEOTIDE SEQUENCE [LARGE SCALE GENOMIC DNA]</scope>
    <source>
        <strain evidence="2 3">CLL3-39</strain>
    </source>
</reference>
<dbReference type="PANTHER" id="PTHR44809:SF1">
    <property type="entry name" value="PROTEIN O-MANNOSYL-TRANSFERASE TMTC1"/>
    <property type="match status" value="1"/>
</dbReference>
<dbReference type="Gene3D" id="3.40.50.2000">
    <property type="entry name" value="Glycogen Phosphorylase B"/>
    <property type="match status" value="1"/>
</dbReference>
<gene>
    <name evidence="2" type="ORF">GZA08_16225</name>
</gene>
<organism evidence="2 3">
    <name type="scientific">Pseudoroseicyclus tamaricis</name>
    <dbReference type="NCBI Taxonomy" id="2705421"/>
    <lineage>
        <taxon>Bacteria</taxon>
        <taxon>Pseudomonadati</taxon>
        <taxon>Pseudomonadota</taxon>
        <taxon>Alphaproteobacteria</taxon>
        <taxon>Rhodobacterales</taxon>
        <taxon>Paracoccaceae</taxon>
        <taxon>Pseudoroseicyclus</taxon>
    </lineage>
</organism>
<dbReference type="AlphaFoldDB" id="A0A6B2JVJ2"/>
<dbReference type="SUPFAM" id="SSF53756">
    <property type="entry name" value="UDP-Glycosyltransferase/glycogen phosphorylase"/>
    <property type="match status" value="1"/>
</dbReference>
<dbReference type="InterPro" id="IPR019734">
    <property type="entry name" value="TPR_rpt"/>
</dbReference>
<dbReference type="PROSITE" id="PS50005">
    <property type="entry name" value="TPR"/>
    <property type="match status" value="1"/>
</dbReference>
<protein>
    <submittedName>
        <fullName evidence="2">Uncharacterized protein</fullName>
    </submittedName>
</protein>
<dbReference type="Pfam" id="PF13432">
    <property type="entry name" value="TPR_16"/>
    <property type="match status" value="2"/>
</dbReference>
<dbReference type="EMBL" id="JAAGAB010000004">
    <property type="protein sequence ID" value="NDV02517.1"/>
    <property type="molecule type" value="Genomic_DNA"/>
</dbReference>
<dbReference type="SUPFAM" id="SSF48452">
    <property type="entry name" value="TPR-like"/>
    <property type="match status" value="1"/>
</dbReference>
<name>A0A6B2JVJ2_9RHOB</name>
<dbReference type="Gene3D" id="1.25.40.10">
    <property type="entry name" value="Tetratricopeptide repeat domain"/>
    <property type="match status" value="1"/>
</dbReference>
<dbReference type="InterPro" id="IPR052943">
    <property type="entry name" value="TMTC_O-mannosyl-trnsfr"/>
</dbReference>
<dbReference type="PANTHER" id="PTHR44809">
    <property type="match status" value="1"/>
</dbReference>
<dbReference type="InterPro" id="IPR011990">
    <property type="entry name" value="TPR-like_helical_dom_sf"/>
</dbReference>
<evidence type="ECO:0000313" key="2">
    <source>
        <dbReference type="EMBL" id="NDV02517.1"/>
    </source>
</evidence>
<accession>A0A6B2JVJ2</accession>